<organism evidence="2 3">
    <name type="scientific">Polaribacter atrinae</name>
    <dbReference type="NCBI Taxonomy" id="1333662"/>
    <lineage>
        <taxon>Bacteria</taxon>
        <taxon>Pseudomonadati</taxon>
        <taxon>Bacteroidota</taxon>
        <taxon>Flavobacteriia</taxon>
        <taxon>Flavobacteriales</taxon>
        <taxon>Flavobacteriaceae</taxon>
    </lineage>
</organism>
<dbReference type="OrthoDB" id="9765517at2"/>
<sequence length="181" mass="21164">MKKILLLLILSACFINCNRSYDKKGNEIIDTFNNVPVYLHQGKNTRHRATNGYNYGLEWQCVEFVKRYYYDHLSHKMPNTFGHAKDFYNHGLKDGQKNTARNLTQYSNKSKSQPRVNDLVIMDGHRFNKYGHVAIVSKVSDSEIEIVQQNVGRMSRATFKLIHKNGVWEIENDLLLGWLRK</sequence>
<dbReference type="InterPro" id="IPR051705">
    <property type="entry name" value="Gsp_Synthetase/Amidase"/>
</dbReference>
<protein>
    <recommendedName>
        <fullName evidence="1">Peptidase C51 domain-containing protein</fullName>
    </recommendedName>
</protein>
<evidence type="ECO:0000313" key="2">
    <source>
        <dbReference type="EMBL" id="OAD45905.1"/>
    </source>
</evidence>
<dbReference type="STRING" id="1333662.LPB303_06355"/>
<gene>
    <name evidence="2" type="ORF">LPB303_06355</name>
</gene>
<evidence type="ECO:0000313" key="3">
    <source>
        <dbReference type="Proteomes" id="UP000076923"/>
    </source>
</evidence>
<dbReference type="SUPFAM" id="SSF54001">
    <property type="entry name" value="Cysteine proteinases"/>
    <property type="match status" value="1"/>
</dbReference>
<dbReference type="GO" id="GO:0016874">
    <property type="term" value="F:ligase activity"/>
    <property type="evidence" value="ECO:0007669"/>
    <property type="project" value="TreeGrafter"/>
</dbReference>
<dbReference type="InterPro" id="IPR038765">
    <property type="entry name" value="Papain-like_cys_pep_sf"/>
</dbReference>
<dbReference type="PANTHER" id="PTHR30094">
    <property type="entry name" value="BIFUNCTIONAL GLUTATHIONYLSPERMIDINE SYNTHETASE/AMIDASE-RELATED"/>
    <property type="match status" value="1"/>
</dbReference>
<accession>A0A176TET6</accession>
<dbReference type="RefSeq" id="WP_068448936.1">
    <property type="nucleotide sequence ID" value="NZ_CP150660.1"/>
</dbReference>
<feature type="domain" description="Peptidase C51" evidence="1">
    <location>
        <begin position="36"/>
        <end position="171"/>
    </location>
</feature>
<dbReference type="Gene3D" id="3.90.1720.10">
    <property type="entry name" value="endopeptidase domain like (from Nostoc punctiforme)"/>
    <property type="match status" value="1"/>
</dbReference>
<dbReference type="InterPro" id="IPR007921">
    <property type="entry name" value="CHAP_dom"/>
</dbReference>
<proteinExistence type="predicted"/>
<dbReference type="Proteomes" id="UP000076923">
    <property type="component" value="Unassembled WGS sequence"/>
</dbReference>
<dbReference type="PANTHER" id="PTHR30094:SF0">
    <property type="entry name" value="BIFUNCTIONAL GLUTATHIONYLSPERMIDINE SYNTHETASE_AMIDASE-RELATED"/>
    <property type="match status" value="1"/>
</dbReference>
<dbReference type="PROSITE" id="PS50911">
    <property type="entry name" value="CHAP"/>
    <property type="match status" value="1"/>
</dbReference>
<reference evidence="2 3" key="1">
    <citation type="submission" date="2016-02" db="EMBL/GenBank/DDBJ databases">
        <title>Draft genome sequence of Polaribacter atrinae KACC17473.</title>
        <authorList>
            <person name="Shin S.-K."/>
            <person name="Yi H."/>
        </authorList>
    </citation>
    <scope>NUCLEOTIDE SEQUENCE [LARGE SCALE GENOMIC DNA]</scope>
    <source>
        <strain evidence="2 3">KACC 17473</strain>
    </source>
</reference>
<name>A0A176TET6_9FLAO</name>
<keyword evidence="3" id="KW-1185">Reference proteome</keyword>
<dbReference type="Pfam" id="PF05257">
    <property type="entry name" value="CHAP"/>
    <property type="match status" value="1"/>
</dbReference>
<dbReference type="EMBL" id="LVWE01000010">
    <property type="protein sequence ID" value="OAD45905.1"/>
    <property type="molecule type" value="Genomic_DNA"/>
</dbReference>
<dbReference type="AlphaFoldDB" id="A0A176TET6"/>
<evidence type="ECO:0000259" key="1">
    <source>
        <dbReference type="PROSITE" id="PS50911"/>
    </source>
</evidence>
<comment type="caution">
    <text evidence="2">The sequence shown here is derived from an EMBL/GenBank/DDBJ whole genome shotgun (WGS) entry which is preliminary data.</text>
</comment>